<comment type="caution">
    <text evidence="2">The sequence shown here is derived from an EMBL/GenBank/DDBJ whole genome shotgun (WGS) entry which is preliminary data.</text>
</comment>
<evidence type="ECO:0000313" key="3">
    <source>
        <dbReference type="Proteomes" id="UP001234178"/>
    </source>
</evidence>
<gene>
    <name evidence="2" type="ORF">OUZ56_025696</name>
</gene>
<evidence type="ECO:0000256" key="1">
    <source>
        <dbReference type="SAM" id="MobiDB-lite"/>
    </source>
</evidence>
<feature type="region of interest" description="Disordered" evidence="1">
    <location>
        <begin position="1"/>
        <end position="22"/>
    </location>
</feature>
<evidence type="ECO:0008006" key="4">
    <source>
        <dbReference type="Google" id="ProtNLM"/>
    </source>
</evidence>
<reference evidence="2 3" key="1">
    <citation type="journal article" date="2023" name="Nucleic Acids Res.">
        <title>The hologenome of Daphnia magna reveals possible DNA methylation and microbiome-mediated evolution of the host genome.</title>
        <authorList>
            <person name="Chaturvedi A."/>
            <person name="Li X."/>
            <person name="Dhandapani V."/>
            <person name="Marshall H."/>
            <person name="Kissane S."/>
            <person name="Cuenca-Cambronero M."/>
            <person name="Asole G."/>
            <person name="Calvet F."/>
            <person name="Ruiz-Romero M."/>
            <person name="Marangio P."/>
            <person name="Guigo R."/>
            <person name="Rago D."/>
            <person name="Mirbahai L."/>
            <person name="Eastwood N."/>
            <person name="Colbourne J.K."/>
            <person name="Zhou J."/>
            <person name="Mallon E."/>
            <person name="Orsini L."/>
        </authorList>
    </citation>
    <scope>NUCLEOTIDE SEQUENCE [LARGE SCALE GENOMIC DNA]</scope>
    <source>
        <strain evidence="2">LRV0_1</strain>
    </source>
</reference>
<accession>A0ABQ9ZKB7</accession>
<proteinExistence type="predicted"/>
<feature type="compositionally biased region" description="Acidic residues" evidence="1">
    <location>
        <begin position="84"/>
        <end position="104"/>
    </location>
</feature>
<dbReference type="EMBL" id="JAOYFB010000004">
    <property type="protein sequence ID" value="KAK4013364.1"/>
    <property type="molecule type" value="Genomic_DNA"/>
</dbReference>
<name>A0ABQ9ZKB7_9CRUS</name>
<feature type="region of interest" description="Disordered" evidence="1">
    <location>
        <begin position="84"/>
        <end position="106"/>
    </location>
</feature>
<keyword evidence="3" id="KW-1185">Reference proteome</keyword>
<dbReference type="PANTHER" id="PTHR33194">
    <property type="entry name" value="ZINC KNUCKLE DOMAINCONTAINING PROTEIN"/>
    <property type="match status" value="1"/>
</dbReference>
<dbReference type="Proteomes" id="UP001234178">
    <property type="component" value="Unassembled WGS sequence"/>
</dbReference>
<organism evidence="2 3">
    <name type="scientific">Daphnia magna</name>
    <dbReference type="NCBI Taxonomy" id="35525"/>
    <lineage>
        <taxon>Eukaryota</taxon>
        <taxon>Metazoa</taxon>
        <taxon>Ecdysozoa</taxon>
        <taxon>Arthropoda</taxon>
        <taxon>Crustacea</taxon>
        <taxon>Branchiopoda</taxon>
        <taxon>Diplostraca</taxon>
        <taxon>Cladocera</taxon>
        <taxon>Anomopoda</taxon>
        <taxon>Daphniidae</taxon>
        <taxon>Daphnia</taxon>
    </lineage>
</organism>
<sequence length="645" mass="73618">MSGGAGRARGRQRPRDEFGRFAPRVDQAIVGGIVETLNPSNLVRRNGSRVDDCVGEPGGLSEWEDRTRVITRVSNLGQHQASISEEETLAWADGEDSSDSEDSEEGVKWDFGAFQRRSSVASARLLRGRLARNSVVSAAVAPLNTVGMAAQIKFQTPPTFTGRDGEDVVSWIHRYEKVGRYNRWGENELRDHIELSSEGAAGKWYACMEATGNLPNAWSDVQGPPVVRGIKSTLLTQFTPVNYVRHNEAKLRARKQGIEESTLEYYYDVLDLCRRVNARMAEATKLAYLWQGLRPSVLEQLWSLKPTNCDEFLQEVKRFQEMTDRGKQYEWAMGVMGREERPTHDQSQQDATVETSLSVIPPCYNIKINRRCETYEDTSIVYSQQWEKAQKLAREHLFKSQARQKKYYDMQTLLFLLCLSHSLNPTYPIYASVCDCNNMKIRGILDFELPYYCDNEKPETQHLPRIPTTYTLVTKQKPAVTWKGWTCRQWTKTKKITGSFCIRSFDTVYSQETILITPLECWRMVNDKKCGDNNMQTGPTGLSFTATPTGEGKWYSIKEYQTLNCIAEQITLRQEKPDSPIESPFGLLNTTQQEGQFIQNQNTIVWGERTTNSSYTQTLLKGKGYLEIPREPESDNSSRLYDTSR</sequence>
<dbReference type="PANTHER" id="PTHR33194:SF4">
    <property type="entry name" value="CCHC-TYPE DOMAIN-CONTAINING PROTEIN"/>
    <property type="match status" value="1"/>
</dbReference>
<evidence type="ECO:0000313" key="2">
    <source>
        <dbReference type="EMBL" id="KAK4013364.1"/>
    </source>
</evidence>
<protein>
    <recommendedName>
        <fullName evidence="4">Retrotransposon gag domain-containing protein</fullName>
    </recommendedName>
</protein>